<dbReference type="Gene3D" id="3.40.50.2300">
    <property type="match status" value="1"/>
</dbReference>
<dbReference type="SUPFAM" id="SSF52172">
    <property type="entry name" value="CheY-like"/>
    <property type="match status" value="1"/>
</dbReference>
<evidence type="ECO:0000259" key="2">
    <source>
        <dbReference type="PROSITE" id="PS50110"/>
    </source>
</evidence>
<dbReference type="InterPro" id="IPR050595">
    <property type="entry name" value="Bact_response_regulator"/>
</dbReference>
<keyword evidence="1" id="KW-0597">Phosphoprotein</keyword>
<dbReference type="SMART" id="SM00448">
    <property type="entry name" value="REC"/>
    <property type="match status" value="1"/>
</dbReference>
<dbReference type="InterPro" id="IPR001789">
    <property type="entry name" value="Sig_transdc_resp-reg_receiver"/>
</dbReference>
<proteinExistence type="predicted"/>
<evidence type="ECO:0000256" key="1">
    <source>
        <dbReference type="ARBA" id="ARBA00022553"/>
    </source>
</evidence>
<accession>A0A3B1DZ62</accession>
<dbReference type="EMBL" id="UOGK01000122">
    <property type="protein sequence ID" value="VAX37825.1"/>
    <property type="molecule type" value="Genomic_DNA"/>
</dbReference>
<sequence length="127" mass="14099">MSCNVLIVDDSPILRRAVTKVVKLAGIGEDHIHEAGNGQEALDVLETIWVDLVLLDLNMPVMDGEEFAKRVQANNELGHVAIVVVSTESNKERLDRMKQYGVVETLHKPFEPEDLCKLISKVLGVKL</sequence>
<dbReference type="CDD" id="cd17546">
    <property type="entry name" value="REC_hyHK_CKI1_RcsC-like"/>
    <property type="match status" value="1"/>
</dbReference>
<dbReference type="PANTHER" id="PTHR44591:SF3">
    <property type="entry name" value="RESPONSE REGULATORY DOMAIN-CONTAINING PROTEIN"/>
    <property type="match status" value="1"/>
</dbReference>
<gene>
    <name evidence="3" type="ORF">MNBD_PLANCTO03-1839</name>
</gene>
<evidence type="ECO:0000313" key="3">
    <source>
        <dbReference type="EMBL" id="VAX37825.1"/>
    </source>
</evidence>
<dbReference type="InterPro" id="IPR011006">
    <property type="entry name" value="CheY-like_superfamily"/>
</dbReference>
<protein>
    <recommendedName>
        <fullName evidence="2">Response regulatory domain-containing protein</fullName>
    </recommendedName>
</protein>
<dbReference type="GO" id="GO:0000160">
    <property type="term" value="P:phosphorelay signal transduction system"/>
    <property type="evidence" value="ECO:0007669"/>
    <property type="project" value="InterPro"/>
</dbReference>
<name>A0A3B1DZ62_9ZZZZ</name>
<reference evidence="3" key="1">
    <citation type="submission" date="2018-06" db="EMBL/GenBank/DDBJ databases">
        <authorList>
            <person name="Zhirakovskaya E."/>
        </authorList>
    </citation>
    <scope>NUCLEOTIDE SEQUENCE</scope>
</reference>
<dbReference type="AlphaFoldDB" id="A0A3B1DZ62"/>
<dbReference type="PANTHER" id="PTHR44591">
    <property type="entry name" value="STRESS RESPONSE REGULATOR PROTEIN 1"/>
    <property type="match status" value="1"/>
</dbReference>
<feature type="domain" description="Response regulatory" evidence="2">
    <location>
        <begin position="4"/>
        <end position="123"/>
    </location>
</feature>
<organism evidence="3">
    <name type="scientific">hydrothermal vent metagenome</name>
    <dbReference type="NCBI Taxonomy" id="652676"/>
    <lineage>
        <taxon>unclassified sequences</taxon>
        <taxon>metagenomes</taxon>
        <taxon>ecological metagenomes</taxon>
    </lineage>
</organism>
<dbReference type="PROSITE" id="PS50110">
    <property type="entry name" value="RESPONSE_REGULATORY"/>
    <property type="match status" value="1"/>
</dbReference>
<dbReference type="Pfam" id="PF00072">
    <property type="entry name" value="Response_reg"/>
    <property type="match status" value="1"/>
</dbReference>